<sequence>MKRFWFIAPPLILLVGGVVLILNMLQPALPNPSGPNLVGYQRTNLEQGDRWVDIQIFYPATEKTDQQPAAMPPVLAAQMAKSFGAPEAAMQDDRPLPVYIGAEAVAGPHPVIIFNHGHGMYAGQNSHQVIELASHGYVVMAISHPGHSLVAFKGVEPTLKSEDVANYPPEVAKALLTRQAEGYDQLREAATMDEWTTAMAALETEAFGQISGQFQDWIDNNTLLLDQLPALQAGTVTTAIAGTLDLDKIGYFGHSFGGAVATHMNMQDDRVSASYSLDGPAFTWSIADAPNGAFCFAYGNANNQAGIKSDMSWVNQQIAKATNGCELVFDGAAHMNFSDLNEISFLKFFGMLGPVDHHVMRNSLNQSLVEFFNSTLRNQGEMTEVEGTTLVQHDLKG</sequence>
<accession>A0ABS9EBN7</accession>
<keyword evidence="5" id="KW-1185">Reference proteome</keyword>
<protein>
    <recommendedName>
        <fullName evidence="6">Dienelactone hydrolase</fullName>
    </recommendedName>
</protein>
<dbReference type="EMBL" id="JAKGTI010000002">
    <property type="protein sequence ID" value="MCF4098838.1"/>
    <property type="molecule type" value="Genomic_DNA"/>
</dbReference>
<keyword evidence="2" id="KW-0442">Lipid degradation</keyword>
<evidence type="ECO:0000256" key="1">
    <source>
        <dbReference type="ARBA" id="ARBA00022801"/>
    </source>
</evidence>
<dbReference type="PANTHER" id="PTHR10272">
    <property type="entry name" value="PLATELET-ACTIVATING FACTOR ACETYLHYDROLASE"/>
    <property type="match status" value="1"/>
</dbReference>
<keyword evidence="1" id="KW-0378">Hydrolase</keyword>
<evidence type="ECO:0000313" key="5">
    <source>
        <dbReference type="Proteomes" id="UP001201217"/>
    </source>
</evidence>
<evidence type="ECO:0000256" key="3">
    <source>
        <dbReference type="ARBA" id="ARBA00023098"/>
    </source>
</evidence>
<dbReference type="Gene3D" id="3.40.50.1820">
    <property type="entry name" value="alpha/beta hydrolase"/>
    <property type="match status" value="1"/>
</dbReference>
<keyword evidence="3" id="KW-0443">Lipid metabolism</keyword>
<comment type="caution">
    <text evidence="4">The sequence shown here is derived from an EMBL/GenBank/DDBJ whole genome shotgun (WGS) entry which is preliminary data.</text>
</comment>
<gene>
    <name evidence="4" type="ORF">L1I42_10105</name>
</gene>
<dbReference type="Pfam" id="PF03403">
    <property type="entry name" value="PAF-AH_p_II"/>
    <property type="match status" value="1"/>
</dbReference>
<evidence type="ECO:0000256" key="2">
    <source>
        <dbReference type="ARBA" id="ARBA00022963"/>
    </source>
</evidence>
<name>A0ABS9EBN7_9HYPH</name>
<dbReference type="Proteomes" id="UP001201217">
    <property type="component" value="Unassembled WGS sequence"/>
</dbReference>
<evidence type="ECO:0008006" key="6">
    <source>
        <dbReference type="Google" id="ProtNLM"/>
    </source>
</evidence>
<dbReference type="SUPFAM" id="SSF53474">
    <property type="entry name" value="alpha/beta-Hydrolases"/>
    <property type="match status" value="1"/>
</dbReference>
<dbReference type="PANTHER" id="PTHR10272:SF0">
    <property type="entry name" value="PLATELET-ACTIVATING FACTOR ACETYLHYDROLASE"/>
    <property type="match status" value="1"/>
</dbReference>
<evidence type="ECO:0000313" key="4">
    <source>
        <dbReference type="EMBL" id="MCF4098838.1"/>
    </source>
</evidence>
<dbReference type="RefSeq" id="WP_236114405.1">
    <property type="nucleotide sequence ID" value="NZ_JAKGTI010000002.1"/>
</dbReference>
<proteinExistence type="predicted"/>
<reference evidence="4 5" key="1">
    <citation type="submission" date="2022-01" db="EMBL/GenBank/DDBJ databases">
        <title>Maritalea mediterranea sp. nov., isolated from marine plastic residues from the Malva-rosa beach (Valencia, Spain).</title>
        <authorList>
            <person name="Vidal-Verdu A."/>
            <person name="Molina-Menor E."/>
            <person name="Pascual J."/>
            <person name="Pereto J."/>
            <person name="Porcar M."/>
        </authorList>
    </citation>
    <scope>NUCLEOTIDE SEQUENCE [LARGE SCALE GENOMIC DNA]</scope>
    <source>
        <strain evidence="4 5">P4.10X</strain>
    </source>
</reference>
<dbReference type="InterPro" id="IPR029058">
    <property type="entry name" value="AB_hydrolase_fold"/>
</dbReference>
<organism evidence="4 5">
    <name type="scientific">Maritalea mediterranea</name>
    <dbReference type="NCBI Taxonomy" id="2909667"/>
    <lineage>
        <taxon>Bacteria</taxon>
        <taxon>Pseudomonadati</taxon>
        <taxon>Pseudomonadota</taxon>
        <taxon>Alphaproteobacteria</taxon>
        <taxon>Hyphomicrobiales</taxon>
        <taxon>Devosiaceae</taxon>
        <taxon>Maritalea</taxon>
    </lineage>
</organism>